<dbReference type="RefSeq" id="WP_106192672.1">
    <property type="nucleotide sequence ID" value="NZ_PVTF01000012.1"/>
</dbReference>
<dbReference type="PANTHER" id="PTHR38593:SF1">
    <property type="entry name" value="BLR2558 PROTEIN"/>
    <property type="match status" value="1"/>
</dbReference>
<dbReference type="Pfam" id="PF13628">
    <property type="entry name" value="DUF4142"/>
    <property type="match status" value="1"/>
</dbReference>
<proteinExistence type="predicted"/>
<protein>
    <submittedName>
        <fullName evidence="4">Putative outer membrane protein</fullName>
    </submittedName>
</protein>
<dbReference type="Proteomes" id="UP000239494">
    <property type="component" value="Unassembled WGS sequence"/>
</dbReference>
<evidence type="ECO:0000313" key="5">
    <source>
        <dbReference type="Proteomes" id="UP000239494"/>
    </source>
</evidence>
<feature type="domain" description="DUF4142" evidence="3">
    <location>
        <begin position="48"/>
        <end position="178"/>
    </location>
</feature>
<keyword evidence="1" id="KW-0812">Transmembrane</keyword>
<keyword evidence="1" id="KW-1133">Transmembrane helix</keyword>
<reference evidence="4 5" key="1">
    <citation type="submission" date="2018-03" db="EMBL/GenBank/DDBJ databases">
        <title>Genomic Encyclopedia of Archaeal and Bacterial Type Strains, Phase II (KMG-II): from individual species to whole genera.</title>
        <authorList>
            <person name="Goeker M."/>
        </authorList>
    </citation>
    <scope>NUCLEOTIDE SEQUENCE [LARGE SCALE GENOMIC DNA]</scope>
    <source>
        <strain evidence="4 5">DSM 44720</strain>
    </source>
</reference>
<evidence type="ECO:0000313" key="4">
    <source>
        <dbReference type="EMBL" id="PRY36176.1"/>
    </source>
</evidence>
<keyword evidence="1" id="KW-0472">Membrane</keyword>
<evidence type="ECO:0000256" key="2">
    <source>
        <dbReference type="SAM" id="SignalP"/>
    </source>
</evidence>
<feature type="chain" id="PRO_5015568166" evidence="2">
    <location>
        <begin position="29"/>
        <end position="253"/>
    </location>
</feature>
<organism evidence="4 5">
    <name type="scientific">Umezawaea tangerina</name>
    <dbReference type="NCBI Taxonomy" id="84725"/>
    <lineage>
        <taxon>Bacteria</taxon>
        <taxon>Bacillati</taxon>
        <taxon>Actinomycetota</taxon>
        <taxon>Actinomycetes</taxon>
        <taxon>Pseudonocardiales</taxon>
        <taxon>Pseudonocardiaceae</taxon>
        <taxon>Umezawaea</taxon>
    </lineage>
</organism>
<dbReference type="OrthoDB" id="3674617at2"/>
<feature type="signal peptide" evidence="2">
    <location>
        <begin position="1"/>
        <end position="28"/>
    </location>
</feature>
<comment type="caution">
    <text evidence="4">The sequence shown here is derived from an EMBL/GenBank/DDBJ whole genome shotgun (WGS) entry which is preliminary data.</text>
</comment>
<name>A0A2T0SRZ5_9PSEU</name>
<sequence>MRLLRSAAASLIVALAALLLPLAGTSAAQPVSTEVEQTQWGPLDGAARDMLVKVRLAGLWEKPAGEMGLEKSGNPLVQEAGRHLIEGHTDLDARVIELGKMLNVTLPTAPNSDQQGWLREMTAAPAGSDEFDKIYANRLRAAHGKVYMFLATVRAGTRNSLIRDFADVCMKTVLDHITVLESTGKVDFTDTKNIPIATLAAAAGAPTPQAASSFAAPPMSMPLIVTIGGVLIVVTLVGLRMLLGGRTRQRFRG</sequence>
<evidence type="ECO:0000259" key="3">
    <source>
        <dbReference type="Pfam" id="PF13628"/>
    </source>
</evidence>
<dbReference type="PANTHER" id="PTHR38593">
    <property type="entry name" value="BLR2558 PROTEIN"/>
    <property type="match status" value="1"/>
</dbReference>
<keyword evidence="2" id="KW-0732">Signal</keyword>
<dbReference type="AlphaFoldDB" id="A0A2T0SRZ5"/>
<dbReference type="EMBL" id="PVTF01000012">
    <property type="protein sequence ID" value="PRY36176.1"/>
    <property type="molecule type" value="Genomic_DNA"/>
</dbReference>
<keyword evidence="5" id="KW-1185">Reference proteome</keyword>
<gene>
    <name evidence="4" type="ORF">CLV43_112100</name>
</gene>
<dbReference type="InterPro" id="IPR025419">
    <property type="entry name" value="DUF4142"/>
</dbReference>
<accession>A0A2T0SRZ5</accession>
<evidence type="ECO:0000256" key="1">
    <source>
        <dbReference type="SAM" id="Phobius"/>
    </source>
</evidence>
<feature type="transmembrane region" description="Helical" evidence="1">
    <location>
        <begin position="221"/>
        <end position="243"/>
    </location>
</feature>